<dbReference type="Pfam" id="PF11319">
    <property type="entry name" value="VasI"/>
    <property type="match status" value="1"/>
</dbReference>
<evidence type="ECO:0000256" key="1">
    <source>
        <dbReference type="SAM" id="MobiDB-lite"/>
    </source>
</evidence>
<name>A0ABV1SIS9_9RHOB</name>
<feature type="region of interest" description="Disordered" evidence="1">
    <location>
        <begin position="43"/>
        <end position="63"/>
    </location>
</feature>
<gene>
    <name evidence="3" type="ORF">VSX56_12815</name>
</gene>
<proteinExistence type="predicted"/>
<keyword evidence="4" id="KW-1185">Reference proteome</keyword>
<reference evidence="3 4" key="1">
    <citation type="submission" date="2024-06" db="EMBL/GenBank/DDBJ databases">
        <title>Thioclava kandeliae sp. nov. from a rhizosphere soil sample of Kandelia candel in a mangrove.</title>
        <authorList>
            <person name="Mu T."/>
        </authorList>
    </citation>
    <scope>NUCLEOTIDE SEQUENCE [LARGE SCALE GENOMIC DNA]</scope>
    <source>
        <strain evidence="3 4">CPCC 100088</strain>
    </source>
</reference>
<keyword evidence="2" id="KW-0732">Signal</keyword>
<feature type="chain" id="PRO_5045570963" evidence="2">
    <location>
        <begin position="22"/>
        <end position="213"/>
    </location>
</feature>
<evidence type="ECO:0000313" key="4">
    <source>
        <dbReference type="Proteomes" id="UP001438953"/>
    </source>
</evidence>
<dbReference type="Proteomes" id="UP001438953">
    <property type="component" value="Unassembled WGS sequence"/>
</dbReference>
<dbReference type="InterPro" id="IPR017738">
    <property type="entry name" value="T6SS-assoc_VCA0118"/>
</dbReference>
<comment type="caution">
    <text evidence="3">The sequence shown here is derived from an EMBL/GenBank/DDBJ whole genome shotgun (WGS) entry which is preliminary data.</text>
</comment>
<feature type="signal peptide" evidence="2">
    <location>
        <begin position="1"/>
        <end position="21"/>
    </location>
</feature>
<protein>
    <submittedName>
        <fullName evidence="3">Type VI secretion system-associated protein TagO</fullName>
    </submittedName>
</protein>
<dbReference type="EMBL" id="JAYWLC010000009">
    <property type="protein sequence ID" value="MER5172655.1"/>
    <property type="molecule type" value="Genomic_DNA"/>
</dbReference>
<sequence>MKLSHYPLTIALLAAPISALADVADCVKITDPDERLACFDTATAEQKSEEETKPDTNAIANEETGDTGLWTVQQETSEFDDSSTVFVSIASSENTNCPYKDEPLRVTLACRENSTNAWVTFGGCFMSSLQGRGKVTYRLDSLPAVTKSFRESNNHMALGLWSGGTAIPFIKEMLGKEKLALRATPFSDSTVSGTFDIKGLDEAIKPLRAACNW</sequence>
<dbReference type="RefSeq" id="WP_350937606.1">
    <property type="nucleotide sequence ID" value="NZ_JAYWLC010000009.1"/>
</dbReference>
<evidence type="ECO:0000313" key="3">
    <source>
        <dbReference type="EMBL" id="MER5172655.1"/>
    </source>
</evidence>
<organism evidence="3 4">
    <name type="scientific">Thioclava kandeliae</name>
    <dbReference type="NCBI Taxonomy" id="3070818"/>
    <lineage>
        <taxon>Bacteria</taxon>
        <taxon>Pseudomonadati</taxon>
        <taxon>Pseudomonadota</taxon>
        <taxon>Alphaproteobacteria</taxon>
        <taxon>Rhodobacterales</taxon>
        <taxon>Paracoccaceae</taxon>
        <taxon>Thioclava</taxon>
    </lineage>
</organism>
<evidence type="ECO:0000256" key="2">
    <source>
        <dbReference type="SAM" id="SignalP"/>
    </source>
</evidence>
<accession>A0ABV1SIS9</accession>